<dbReference type="PANTHER" id="PTHR43303">
    <property type="entry name" value="NADPH DEHYDROGENASE C23G7.10C-RELATED"/>
    <property type="match status" value="1"/>
</dbReference>
<evidence type="ECO:0000259" key="6">
    <source>
        <dbReference type="Pfam" id="PF00724"/>
    </source>
</evidence>
<evidence type="ECO:0000256" key="4">
    <source>
        <dbReference type="ARBA" id="ARBA00022857"/>
    </source>
</evidence>
<evidence type="ECO:0000313" key="7">
    <source>
        <dbReference type="EMBL" id="GLR85257.1"/>
    </source>
</evidence>
<keyword evidence="3" id="KW-0288">FMN</keyword>
<dbReference type="PANTHER" id="PTHR43303:SF4">
    <property type="entry name" value="NADPH DEHYDROGENASE C23G7.10C-RELATED"/>
    <property type="match status" value="1"/>
</dbReference>
<gene>
    <name evidence="7" type="ORF">GCM10007857_19670</name>
</gene>
<dbReference type="InterPro" id="IPR001155">
    <property type="entry name" value="OxRdtase_FMN_N"/>
</dbReference>
<keyword evidence="5" id="KW-0560">Oxidoreductase</keyword>
<dbReference type="Proteomes" id="UP001156905">
    <property type="component" value="Unassembled WGS sequence"/>
</dbReference>
<organism evidence="7 8">
    <name type="scientific">Bradyrhizobium iriomotense</name>
    <dbReference type="NCBI Taxonomy" id="441950"/>
    <lineage>
        <taxon>Bacteria</taxon>
        <taxon>Pseudomonadati</taxon>
        <taxon>Pseudomonadota</taxon>
        <taxon>Alphaproteobacteria</taxon>
        <taxon>Hyphomicrobiales</taxon>
        <taxon>Nitrobacteraceae</taxon>
        <taxon>Bradyrhizobium</taxon>
    </lineage>
</organism>
<evidence type="ECO:0000256" key="3">
    <source>
        <dbReference type="ARBA" id="ARBA00022643"/>
    </source>
</evidence>
<evidence type="ECO:0000256" key="1">
    <source>
        <dbReference type="ARBA" id="ARBA00001917"/>
    </source>
</evidence>
<dbReference type="Gene3D" id="3.20.20.70">
    <property type="entry name" value="Aldolase class I"/>
    <property type="match status" value="1"/>
</dbReference>
<keyword evidence="4" id="KW-0521">NADP</keyword>
<reference evidence="8" key="1">
    <citation type="journal article" date="2019" name="Int. J. Syst. Evol. Microbiol.">
        <title>The Global Catalogue of Microorganisms (GCM) 10K type strain sequencing project: providing services to taxonomists for standard genome sequencing and annotation.</title>
        <authorList>
            <consortium name="The Broad Institute Genomics Platform"/>
            <consortium name="The Broad Institute Genome Sequencing Center for Infectious Disease"/>
            <person name="Wu L."/>
            <person name="Ma J."/>
        </authorList>
    </citation>
    <scope>NUCLEOTIDE SEQUENCE [LARGE SCALE GENOMIC DNA]</scope>
    <source>
        <strain evidence="8">NBRC 102520</strain>
    </source>
</reference>
<comment type="cofactor">
    <cofactor evidence="1">
        <name>FMN</name>
        <dbReference type="ChEBI" id="CHEBI:58210"/>
    </cofactor>
</comment>
<proteinExistence type="predicted"/>
<dbReference type="EMBL" id="BSOW01000005">
    <property type="protein sequence ID" value="GLR85257.1"/>
    <property type="molecule type" value="Genomic_DNA"/>
</dbReference>
<accession>A0ABQ6ASR4</accession>
<dbReference type="InterPro" id="IPR013785">
    <property type="entry name" value="Aldolase_TIM"/>
</dbReference>
<dbReference type="CDD" id="cd02932">
    <property type="entry name" value="OYE_YqiM_FMN"/>
    <property type="match status" value="1"/>
</dbReference>
<sequence length="384" mass="41828">MTHRPAIFEPIRVGSLELSNRIVIAPMCQYSAENGCMNDWHLIHLGHLSLSGAALLTIEATAVLPDGRITWADVGLYDDKTEMAMSSTLDRIRRWSGIPIGIQLNHAGRKASTNVPWVGGAQIAPGAPGGWQTDAPSAIPYAEGQIAPRMLDRDGLRDVRDAFVASAKRARRIGVDLIQLHCAHGYLLHQFLSPLSNQRDDRYGGSSENRMRFPLEVFEAVRQAVPDGPVTVRVSGTDWVDGGWDIEQTCAFAAMLERAGCDALHISSGGLHPGQKIPVGPSYQVPLARAVKTNVRIPVVAVGLITGFDQAEAIVATRDADLVALARTILYDPRWPWHAAAELGAQVQAPNQYLRSQPRRFKDLLVAGSPKRSERPALADRKLS</sequence>
<evidence type="ECO:0000256" key="5">
    <source>
        <dbReference type="ARBA" id="ARBA00023002"/>
    </source>
</evidence>
<protein>
    <submittedName>
        <fullName evidence="7">Oxidoreductase</fullName>
    </submittedName>
</protein>
<keyword evidence="8" id="KW-1185">Reference proteome</keyword>
<keyword evidence="2" id="KW-0285">Flavoprotein</keyword>
<dbReference type="InterPro" id="IPR044152">
    <property type="entry name" value="YqjM-like"/>
</dbReference>
<comment type="caution">
    <text evidence="7">The sequence shown here is derived from an EMBL/GenBank/DDBJ whole genome shotgun (WGS) entry which is preliminary data.</text>
</comment>
<evidence type="ECO:0000256" key="2">
    <source>
        <dbReference type="ARBA" id="ARBA00022630"/>
    </source>
</evidence>
<name>A0ABQ6ASR4_9BRAD</name>
<dbReference type="RefSeq" id="WP_284264180.1">
    <property type="nucleotide sequence ID" value="NZ_BSOW01000005.1"/>
</dbReference>
<feature type="domain" description="NADH:flavin oxidoreductase/NADH oxidase N-terminal" evidence="6">
    <location>
        <begin position="7"/>
        <end position="342"/>
    </location>
</feature>
<evidence type="ECO:0000313" key="8">
    <source>
        <dbReference type="Proteomes" id="UP001156905"/>
    </source>
</evidence>
<dbReference type="Pfam" id="PF00724">
    <property type="entry name" value="Oxidored_FMN"/>
    <property type="match status" value="1"/>
</dbReference>
<dbReference type="SUPFAM" id="SSF51395">
    <property type="entry name" value="FMN-linked oxidoreductases"/>
    <property type="match status" value="1"/>
</dbReference>